<name>A0ABU6Z0A7_9FABA</name>
<accession>A0ABU6Z0A7</accession>
<protein>
    <submittedName>
        <fullName evidence="2">Uncharacterized protein</fullName>
    </submittedName>
</protein>
<reference evidence="2 3" key="1">
    <citation type="journal article" date="2023" name="Plants (Basel)">
        <title>Bridging the Gap: Combining Genomics and Transcriptomics Approaches to Understand Stylosanthes scabra, an Orphan Legume from the Brazilian Caatinga.</title>
        <authorList>
            <person name="Ferreira-Neto J.R.C."/>
            <person name="da Silva M.D."/>
            <person name="Binneck E."/>
            <person name="de Melo N.F."/>
            <person name="da Silva R.H."/>
            <person name="de Melo A.L.T.M."/>
            <person name="Pandolfi V."/>
            <person name="Bustamante F.O."/>
            <person name="Brasileiro-Vidal A.C."/>
            <person name="Benko-Iseppon A.M."/>
        </authorList>
    </citation>
    <scope>NUCLEOTIDE SEQUENCE [LARGE SCALE GENOMIC DNA]</scope>
    <source>
        <tissue evidence="2">Leaves</tissue>
    </source>
</reference>
<feature type="transmembrane region" description="Helical" evidence="1">
    <location>
        <begin position="6"/>
        <end position="26"/>
    </location>
</feature>
<gene>
    <name evidence="2" type="ORF">PIB30_002614</name>
</gene>
<keyword evidence="3" id="KW-1185">Reference proteome</keyword>
<organism evidence="2 3">
    <name type="scientific">Stylosanthes scabra</name>
    <dbReference type="NCBI Taxonomy" id="79078"/>
    <lineage>
        <taxon>Eukaryota</taxon>
        <taxon>Viridiplantae</taxon>
        <taxon>Streptophyta</taxon>
        <taxon>Embryophyta</taxon>
        <taxon>Tracheophyta</taxon>
        <taxon>Spermatophyta</taxon>
        <taxon>Magnoliopsida</taxon>
        <taxon>eudicotyledons</taxon>
        <taxon>Gunneridae</taxon>
        <taxon>Pentapetalae</taxon>
        <taxon>rosids</taxon>
        <taxon>fabids</taxon>
        <taxon>Fabales</taxon>
        <taxon>Fabaceae</taxon>
        <taxon>Papilionoideae</taxon>
        <taxon>50 kb inversion clade</taxon>
        <taxon>dalbergioids sensu lato</taxon>
        <taxon>Dalbergieae</taxon>
        <taxon>Pterocarpus clade</taxon>
        <taxon>Stylosanthes</taxon>
    </lineage>
</organism>
<dbReference type="Proteomes" id="UP001341840">
    <property type="component" value="Unassembled WGS sequence"/>
</dbReference>
<sequence length="99" mass="11659">MARNCVSSHAIAMLMIMGMIICFSFIECNHIIPKQHWITSNSYYHIVSELEKCIQRCRKNIPEGTIARRYCISRCHDHHYEVKINSIVPLKMKTNNHKQ</sequence>
<keyword evidence="1" id="KW-0812">Transmembrane</keyword>
<comment type="caution">
    <text evidence="2">The sequence shown here is derived from an EMBL/GenBank/DDBJ whole genome shotgun (WGS) entry which is preliminary data.</text>
</comment>
<evidence type="ECO:0000256" key="1">
    <source>
        <dbReference type="SAM" id="Phobius"/>
    </source>
</evidence>
<keyword evidence="1" id="KW-1133">Transmembrane helix</keyword>
<evidence type="ECO:0000313" key="2">
    <source>
        <dbReference type="EMBL" id="MED6215929.1"/>
    </source>
</evidence>
<proteinExistence type="predicted"/>
<evidence type="ECO:0000313" key="3">
    <source>
        <dbReference type="Proteomes" id="UP001341840"/>
    </source>
</evidence>
<keyword evidence="1" id="KW-0472">Membrane</keyword>
<dbReference type="EMBL" id="JASCZI010271865">
    <property type="protein sequence ID" value="MED6215929.1"/>
    <property type="molecule type" value="Genomic_DNA"/>
</dbReference>